<accession>A0A7R9PYI6</accession>
<proteinExistence type="predicted"/>
<dbReference type="EMBL" id="CAJPIZ010003247">
    <property type="protein sequence ID" value="CAG2106116.1"/>
    <property type="molecule type" value="Genomic_DNA"/>
</dbReference>
<evidence type="ECO:0008006" key="3">
    <source>
        <dbReference type="Google" id="ProtNLM"/>
    </source>
</evidence>
<dbReference type="Proteomes" id="UP000759131">
    <property type="component" value="Unassembled WGS sequence"/>
</dbReference>
<dbReference type="SUPFAM" id="SSF52047">
    <property type="entry name" value="RNI-like"/>
    <property type="match status" value="1"/>
</dbReference>
<reference evidence="1" key="1">
    <citation type="submission" date="2020-11" db="EMBL/GenBank/DDBJ databases">
        <authorList>
            <person name="Tran Van P."/>
        </authorList>
    </citation>
    <scope>NUCLEOTIDE SEQUENCE</scope>
</reference>
<name>A0A7R9PYI6_9ACAR</name>
<organism evidence="1">
    <name type="scientific">Medioppia subpectinata</name>
    <dbReference type="NCBI Taxonomy" id="1979941"/>
    <lineage>
        <taxon>Eukaryota</taxon>
        <taxon>Metazoa</taxon>
        <taxon>Ecdysozoa</taxon>
        <taxon>Arthropoda</taxon>
        <taxon>Chelicerata</taxon>
        <taxon>Arachnida</taxon>
        <taxon>Acari</taxon>
        <taxon>Acariformes</taxon>
        <taxon>Sarcoptiformes</taxon>
        <taxon>Oribatida</taxon>
        <taxon>Brachypylina</taxon>
        <taxon>Oppioidea</taxon>
        <taxon>Oppiidae</taxon>
        <taxon>Medioppia</taxon>
    </lineage>
</organism>
<protein>
    <recommendedName>
        <fullName evidence="3">F-box domain-containing protein</fullName>
    </recommendedName>
</protein>
<dbReference type="Gene3D" id="3.80.10.10">
    <property type="entry name" value="Ribonuclease Inhibitor"/>
    <property type="match status" value="1"/>
</dbReference>
<dbReference type="EMBL" id="OC857822">
    <property type="protein sequence ID" value="CAD7625686.1"/>
    <property type="molecule type" value="Genomic_DNA"/>
</dbReference>
<evidence type="ECO:0000313" key="2">
    <source>
        <dbReference type="Proteomes" id="UP000759131"/>
    </source>
</evidence>
<gene>
    <name evidence="1" type="ORF">OSB1V03_LOCUS6119</name>
</gene>
<sequence>MAQQITHLMASLETTDDGEDKDIQQPKSYAKDSMDRFGDDMFGLILSYLSLEDRFQYECVSKQIQRTVFGSVVDIELNDQLISKIVKTKTTFTQTMETIAKKLPNIQTIDCRGMICNNNSLQIFHDNCRYLRHIYCNMPSNRNQLIPKLRPLVTRISGVSAKQSFINYHRLSHLSVTFIDNVFDQNSGLMAKNLLGFEFTFNLKDFNKQLLSAFVAENQSLRCLVIKEIKFNTRETLNELTEQLSRLPQLRRLRLEFQAFPKHYPLVDSLRTIGVNCKQLQRLSLRLYSQTTQIKVSTLDSLEVFRQLKRFDLAIDSQWFSQRISGQRLTYLSLKCLQLYSNLFVNCHELWPRLQCLSIECLNFSRHCLDQISTLPALQTLVVQCFVTIDLSDSDFSDVLFKSPKLKTIEILEKNEKKFYSK</sequence>
<dbReference type="OrthoDB" id="6532759at2759"/>
<keyword evidence="2" id="KW-1185">Reference proteome</keyword>
<dbReference type="InterPro" id="IPR032675">
    <property type="entry name" value="LRR_dom_sf"/>
</dbReference>
<dbReference type="AlphaFoldDB" id="A0A7R9PYI6"/>
<evidence type="ECO:0000313" key="1">
    <source>
        <dbReference type="EMBL" id="CAD7625686.1"/>
    </source>
</evidence>